<name>A0ABZ1A1K9_9CAUD</name>
<evidence type="ECO:0008006" key="3">
    <source>
        <dbReference type="Google" id="ProtNLM"/>
    </source>
</evidence>
<evidence type="ECO:0000313" key="1">
    <source>
        <dbReference type="EMBL" id="WQY99788.1"/>
    </source>
</evidence>
<accession>A0ABZ1A1K9</accession>
<organism evidence="1 2">
    <name type="scientific">Microbacterium phage MO526</name>
    <dbReference type="NCBI Taxonomy" id="3108092"/>
    <lineage>
        <taxon>Viruses</taxon>
        <taxon>Duplodnaviria</taxon>
        <taxon>Heunggongvirae</taxon>
        <taxon>Uroviricota</taxon>
        <taxon>Caudoviricetes</taxon>
        <taxon>Kutznervirinae</taxon>
        <taxon>Kozievirus</taxon>
        <taxon>Kozievirus MO526</taxon>
    </lineage>
</organism>
<dbReference type="Proteomes" id="UP001325719">
    <property type="component" value="Segment"/>
</dbReference>
<dbReference type="EMBL" id="OR941552">
    <property type="protein sequence ID" value="WQY99788.1"/>
    <property type="molecule type" value="Genomic_DNA"/>
</dbReference>
<protein>
    <recommendedName>
        <fullName evidence="3">HNH endonuclease</fullName>
    </recommendedName>
</protein>
<keyword evidence="2" id="KW-1185">Reference proteome</keyword>
<sequence>MSAPYVIYNRNGREIAGSEILDHLAIASADREGGYILNSAGERVHPAPDRDASA</sequence>
<reference evidence="1 2" key="1">
    <citation type="submission" date="2023-12" db="EMBL/GenBank/DDBJ databases">
        <authorList>
            <person name="Wang F."/>
            <person name="Yu X."/>
            <person name="Gao C."/>
        </authorList>
    </citation>
    <scope>NUCLEOTIDE SEQUENCE [LARGE SCALE GENOMIC DNA]</scope>
</reference>
<proteinExistence type="predicted"/>
<evidence type="ECO:0000313" key="2">
    <source>
        <dbReference type="Proteomes" id="UP001325719"/>
    </source>
</evidence>